<name>A0AAU8AKB6_9RHOB</name>
<sequence length="172" mass="19040">MTKMTTKGLLLTAVLTATSAALVPAGTAIAHHGWSTFDTRRAYYIRGEITDVRWGNPHSIITISVDETDLPEGLRDRPLPEQAREADANATLASARPYEGEHSQIRLTMAEPSWMTRWGLDRPLEVGETLEVVGYLGSANDQDLRAVMFWLEDGTAVYQQLTSFPTRPEPAN</sequence>
<gene>
    <name evidence="2" type="ORF">PVT71_20050</name>
</gene>
<accession>A0AAU8AKB6</accession>
<feature type="chain" id="PRO_5043459487" evidence="1">
    <location>
        <begin position="31"/>
        <end position="172"/>
    </location>
</feature>
<dbReference type="RefSeq" id="WP_353474223.1">
    <property type="nucleotide sequence ID" value="NZ_CP123385.1"/>
</dbReference>
<proteinExistence type="predicted"/>
<dbReference type="Pfam" id="PF19649">
    <property type="entry name" value="DUF6152"/>
    <property type="match status" value="1"/>
</dbReference>
<dbReference type="InterPro" id="IPR046150">
    <property type="entry name" value="DUF6152"/>
</dbReference>
<evidence type="ECO:0000313" key="2">
    <source>
        <dbReference type="EMBL" id="XCC95383.1"/>
    </source>
</evidence>
<evidence type="ECO:0000256" key="1">
    <source>
        <dbReference type="SAM" id="SignalP"/>
    </source>
</evidence>
<keyword evidence="1" id="KW-0732">Signal</keyword>
<feature type="signal peptide" evidence="1">
    <location>
        <begin position="1"/>
        <end position="30"/>
    </location>
</feature>
<dbReference type="EMBL" id="CP123385">
    <property type="protein sequence ID" value="XCC95383.1"/>
    <property type="molecule type" value="Genomic_DNA"/>
</dbReference>
<protein>
    <submittedName>
        <fullName evidence="2">DUF6152 family protein</fullName>
    </submittedName>
</protein>
<reference evidence="2" key="1">
    <citation type="submission" date="2023-02" db="EMBL/GenBank/DDBJ databases">
        <title>Description and genomic characterization of Salipiger bruguierae sp. nov., isolated from the sediment of mangrove plant Bruguiera sexangula.</title>
        <authorList>
            <person name="Long M."/>
        </authorList>
    </citation>
    <scope>NUCLEOTIDE SEQUENCE</scope>
    <source>
        <strain evidence="2">H15</strain>
    </source>
</reference>
<organism evidence="2">
    <name type="scientific">Alloyangia sp. H15</name>
    <dbReference type="NCBI Taxonomy" id="3029062"/>
    <lineage>
        <taxon>Bacteria</taxon>
        <taxon>Pseudomonadati</taxon>
        <taxon>Pseudomonadota</taxon>
        <taxon>Alphaproteobacteria</taxon>
        <taxon>Rhodobacterales</taxon>
        <taxon>Roseobacteraceae</taxon>
        <taxon>Alloyangia</taxon>
    </lineage>
</organism>
<dbReference type="AlphaFoldDB" id="A0AAU8AKB6"/>